<name>A0AAD8M2X6_9APIA</name>
<keyword evidence="2" id="KW-1185">Reference proteome</keyword>
<evidence type="ECO:0000313" key="1">
    <source>
        <dbReference type="EMBL" id="KAK1358756.1"/>
    </source>
</evidence>
<dbReference type="InterPro" id="IPR053057">
    <property type="entry name" value="XLG_GTP-binding"/>
</dbReference>
<evidence type="ECO:0000313" key="2">
    <source>
        <dbReference type="Proteomes" id="UP001237642"/>
    </source>
</evidence>
<dbReference type="EMBL" id="JAUIZM010000010">
    <property type="protein sequence ID" value="KAK1358756.1"/>
    <property type="molecule type" value="Genomic_DNA"/>
</dbReference>
<dbReference type="PANTHER" id="PTHR36486">
    <property type="entry name" value="OS01G0977800 PROTEIN"/>
    <property type="match status" value="1"/>
</dbReference>
<dbReference type="AlphaFoldDB" id="A0AAD8M2X6"/>
<accession>A0AAD8M2X6</accession>
<protein>
    <submittedName>
        <fullName evidence="1">Uncharacterized protein</fullName>
    </submittedName>
</protein>
<dbReference type="Proteomes" id="UP001237642">
    <property type="component" value="Unassembled WGS sequence"/>
</dbReference>
<proteinExistence type="predicted"/>
<reference evidence="1" key="1">
    <citation type="submission" date="2023-02" db="EMBL/GenBank/DDBJ databases">
        <title>Genome of toxic invasive species Heracleum sosnowskyi carries increased number of genes despite the absence of recent whole-genome duplications.</title>
        <authorList>
            <person name="Schelkunov M."/>
            <person name="Shtratnikova V."/>
            <person name="Makarenko M."/>
            <person name="Klepikova A."/>
            <person name="Omelchenko D."/>
            <person name="Novikova G."/>
            <person name="Obukhova E."/>
            <person name="Bogdanov V."/>
            <person name="Penin A."/>
            <person name="Logacheva M."/>
        </authorList>
    </citation>
    <scope>NUCLEOTIDE SEQUENCE</scope>
    <source>
        <strain evidence="1">Hsosn_3</strain>
        <tissue evidence="1">Leaf</tissue>
    </source>
</reference>
<organism evidence="1 2">
    <name type="scientific">Heracleum sosnowskyi</name>
    <dbReference type="NCBI Taxonomy" id="360622"/>
    <lineage>
        <taxon>Eukaryota</taxon>
        <taxon>Viridiplantae</taxon>
        <taxon>Streptophyta</taxon>
        <taxon>Embryophyta</taxon>
        <taxon>Tracheophyta</taxon>
        <taxon>Spermatophyta</taxon>
        <taxon>Magnoliopsida</taxon>
        <taxon>eudicotyledons</taxon>
        <taxon>Gunneridae</taxon>
        <taxon>Pentapetalae</taxon>
        <taxon>asterids</taxon>
        <taxon>campanulids</taxon>
        <taxon>Apiales</taxon>
        <taxon>Apiaceae</taxon>
        <taxon>Apioideae</taxon>
        <taxon>apioid superclade</taxon>
        <taxon>Tordylieae</taxon>
        <taxon>Tordyliinae</taxon>
        <taxon>Heracleum</taxon>
    </lineage>
</organism>
<comment type="caution">
    <text evidence="1">The sequence shown here is derived from an EMBL/GenBank/DDBJ whole genome shotgun (WGS) entry which is preliminary data.</text>
</comment>
<dbReference type="PANTHER" id="PTHR36486:SF4">
    <property type="entry name" value="PH DOMAIN-CONTAINING PROTEIN"/>
    <property type="match status" value="1"/>
</dbReference>
<gene>
    <name evidence="1" type="ORF">POM88_043230</name>
</gene>
<sequence>MLSNPPRKLEPINYCYDKVSGLWGREGKKPCQIISAQLSVGDQIRRNASNGNIDILVNNREITKSELWMLELAGINFWMSADGSLQEEGQKNVMKQKLFYLYILPLADAAIFQPTIKLLSAILFLPIPSEAAHSGTEEDVRVTSKVAAGNLDRKKTLEISRGSEKSGTSTTLCT</sequence>
<reference evidence="1" key="2">
    <citation type="submission" date="2023-05" db="EMBL/GenBank/DDBJ databases">
        <authorList>
            <person name="Schelkunov M.I."/>
        </authorList>
    </citation>
    <scope>NUCLEOTIDE SEQUENCE</scope>
    <source>
        <strain evidence="1">Hsosn_3</strain>
        <tissue evidence="1">Leaf</tissue>
    </source>
</reference>